<comment type="caution">
    <text evidence="2">The sequence shown here is derived from an EMBL/GenBank/DDBJ whole genome shotgun (WGS) entry which is preliminary data.</text>
</comment>
<dbReference type="Gene3D" id="1.20.120.520">
    <property type="entry name" value="nmb1532 protein domain like"/>
    <property type="match status" value="1"/>
</dbReference>
<dbReference type="Proteomes" id="UP000297839">
    <property type="component" value="Unassembled WGS sequence"/>
</dbReference>
<feature type="domain" description="Hemerythrin-like" evidence="1">
    <location>
        <begin position="8"/>
        <end position="128"/>
    </location>
</feature>
<sequence length="166" mass="19103">MSANPPDALDLLDADHRQVRALFLEYRKLAANDAPDARRKALAEQICMELTIHAKLEEDVFYPAVRDAIRDDDLMDEAEVEHASARDLIVQILSMDPHEQLYDAKVTVLGEYVAHHVREETEAMFPKVRRSGLDLQRMAERLRERRRELQAVPEALREELLASMMA</sequence>
<dbReference type="RefSeq" id="WP_135250527.1">
    <property type="nucleotide sequence ID" value="NZ_SMLK01000004.1"/>
</dbReference>
<gene>
    <name evidence="2" type="ORF">EZ216_14695</name>
</gene>
<name>A0A4Z0BND0_9BURK</name>
<dbReference type="CDD" id="cd12108">
    <property type="entry name" value="Hr-like"/>
    <property type="match status" value="1"/>
</dbReference>
<accession>A0A4Z0BND0</accession>
<dbReference type="InterPro" id="IPR012312">
    <property type="entry name" value="Hemerythrin-like"/>
</dbReference>
<keyword evidence="3" id="KW-1185">Reference proteome</keyword>
<dbReference type="PANTHER" id="PTHR35585:SF1">
    <property type="entry name" value="HHE DOMAIN PROTEIN (AFU_ORTHOLOGUE AFUA_4G00730)"/>
    <property type="match status" value="1"/>
</dbReference>
<reference evidence="2 3" key="1">
    <citation type="submission" date="2019-03" db="EMBL/GenBank/DDBJ databases">
        <title>Ramlibacter sp. 18x22-1, whole genome shotgun sequence.</title>
        <authorList>
            <person name="Zhang X."/>
            <person name="Feng G."/>
            <person name="Zhu H."/>
        </authorList>
    </citation>
    <scope>NUCLEOTIDE SEQUENCE [LARGE SCALE GENOMIC DNA]</scope>
    <source>
        <strain evidence="2 3">18x22-1</strain>
    </source>
</reference>
<evidence type="ECO:0000313" key="2">
    <source>
        <dbReference type="EMBL" id="TFZ00341.1"/>
    </source>
</evidence>
<dbReference type="PANTHER" id="PTHR35585">
    <property type="entry name" value="HHE DOMAIN PROTEIN (AFU_ORTHOLOGUE AFUA_4G00730)"/>
    <property type="match status" value="1"/>
</dbReference>
<evidence type="ECO:0000313" key="3">
    <source>
        <dbReference type="Proteomes" id="UP000297839"/>
    </source>
</evidence>
<proteinExistence type="predicted"/>
<protein>
    <submittedName>
        <fullName evidence="2">Hemerythrin domain-containing protein</fullName>
    </submittedName>
</protein>
<dbReference type="OrthoDB" id="5512987at2"/>
<evidence type="ECO:0000259" key="1">
    <source>
        <dbReference type="Pfam" id="PF01814"/>
    </source>
</evidence>
<dbReference type="Pfam" id="PF01814">
    <property type="entry name" value="Hemerythrin"/>
    <property type="match status" value="1"/>
</dbReference>
<dbReference type="AlphaFoldDB" id="A0A4Z0BND0"/>
<organism evidence="2 3">
    <name type="scientific">Ramlibacter humi</name>
    <dbReference type="NCBI Taxonomy" id="2530451"/>
    <lineage>
        <taxon>Bacteria</taxon>
        <taxon>Pseudomonadati</taxon>
        <taxon>Pseudomonadota</taxon>
        <taxon>Betaproteobacteria</taxon>
        <taxon>Burkholderiales</taxon>
        <taxon>Comamonadaceae</taxon>
        <taxon>Ramlibacter</taxon>
    </lineage>
</organism>
<dbReference type="EMBL" id="SMLK01000004">
    <property type="protein sequence ID" value="TFZ00341.1"/>
    <property type="molecule type" value="Genomic_DNA"/>
</dbReference>